<dbReference type="Proteomes" id="UP000319859">
    <property type="component" value="Unassembled WGS sequence"/>
</dbReference>
<evidence type="ECO:0000256" key="1">
    <source>
        <dbReference type="SAM" id="SignalP"/>
    </source>
</evidence>
<evidence type="ECO:0000313" key="2">
    <source>
        <dbReference type="EMBL" id="TWB23378.1"/>
    </source>
</evidence>
<reference evidence="2 3" key="1">
    <citation type="submission" date="2019-06" db="EMBL/GenBank/DDBJ databases">
        <title>Genomic Encyclopedia of Type Strains, Phase IV (KMG-V): Genome sequencing to study the core and pangenomes of soil and plant-associated prokaryotes.</title>
        <authorList>
            <person name="Whitman W."/>
        </authorList>
    </citation>
    <scope>NUCLEOTIDE SEQUENCE [LARGE SCALE GENOMIC DNA]</scope>
    <source>
        <strain evidence="2 3">BR 11880</strain>
    </source>
</reference>
<organism evidence="2 3">
    <name type="scientific">Nitrospirillum amazonense</name>
    <dbReference type="NCBI Taxonomy" id="28077"/>
    <lineage>
        <taxon>Bacteria</taxon>
        <taxon>Pseudomonadati</taxon>
        <taxon>Pseudomonadota</taxon>
        <taxon>Alphaproteobacteria</taxon>
        <taxon>Rhodospirillales</taxon>
        <taxon>Azospirillaceae</taxon>
        <taxon>Nitrospirillum</taxon>
    </lineage>
</organism>
<evidence type="ECO:0008006" key="4">
    <source>
        <dbReference type="Google" id="ProtNLM"/>
    </source>
</evidence>
<feature type="signal peptide" evidence="1">
    <location>
        <begin position="1"/>
        <end position="22"/>
    </location>
</feature>
<proteinExistence type="predicted"/>
<dbReference type="AlphaFoldDB" id="A0A560FP21"/>
<dbReference type="RefSeq" id="WP_145748600.1">
    <property type="nucleotide sequence ID" value="NZ_VITN01000002.1"/>
</dbReference>
<accession>A0A560FP21</accession>
<sequence>MRSLMHVACGMLGVLLAATAHAREPAAGKSADPAQLALRDAVNRPPGDWDGHRFALSHQYPATKPTCDAPWLRQEVSFTDPNPSWEQWQAYIQTIVDYVWEDQDPNLPDRLGWKVAVRGKVRWFHVPWMAYDGQRGREYVHGLTNELSTAESTFRGGCRGSGRHHLPGAVAVDGVDPLFETWSVGMYNPCGAWSLGQAIPHTGVPATTDGGALARGLPFPEGTVVIKILNTTADEKAVPYLKGSTNWSADGHVRTSPTQYETCRRAVTKVHMVQMDIAVVDPRSPTRWVYSTLAYDGRLPGPTVRSRLVPLGVQWGSDGLTFPAVPQGKSRPLRETIHAPIDLPQHYGCQGRLAGVVDQANSSCVSCHMGAYAAPVGVLGVQGKNVPAIFTFDDICTRNTPDNQAYFSDYKYPAGYPSGAFKTAIPLDSSLQLAVAFQQYAVATTRPTNPPTCPPAGR</sequence>
<dbReference type="EMBL" id="VITN01000002">
    <property type="protein sequence ID" value="TWB23378.1"/>
    <property type="molecule type" value="Genomic_DNA"/>
</dbReference>
<evidence type="ECO:0000313" key="3">
    <source>
        <dbReference type="Proteomes" id="UP000319859"/>
    </source>
</evidence>
<gene>
    <name evidence="2" type="ORF">FBZ89_102131</name>
</gene>
<feature type="chain" id="PRO_5021936518" description="Cytochrome c domain-containing protein" evidence="1">
    <location>
        <begin position="23"/>
        <end position="458"/>
    </location>
</feature>
<comment type="caution">
    <text evidence="2">The sequence shown here is derived from an EMBL/GenBank/DDBJ whole genome shotgun (WGS) entry which is preliminary data.</text>
</comment>
<keyword evidence="1" id="KW-0732">Signal</keyword>
<protein>
    <recommendedName>
        <fullName evidence="4">Cytochrome c domain-containing protein</fullName>
    </recommendedName>
</protein>
<name>A0A560FP21_9PROT</name>
<dbReference type="OrthoDB" id="8830878at2"/>